<dbReference type="PANTHER" id="PTHR35850:SF2">
    <property type="entry name" value="TYPE VI SECRETION SYSTEM CONTRACTILE SHEATH SMALL SUBUNIT"/>
    <property type="match status" value="1"/>
</dbReference>
<keyword evidence="3" id="KW-1185">Reference proteome</keyword>
<dbReference type="Pfam" id="PF05591">
    <property type="entry name" value="T6SS_VipA"/>
    <property type="match status" value="1"/>
</dbReference>
<gene>
    <name evidence="2" type="ORF">BXT89_10520</name>
</gene>
<dbReference type="Proteomes" id="UP000242847">
    <property type="component" value="Unassembled WGS sequence"/>
</dbReference>
<evidence type="ECO:0000256" key="1">
    <source>
        <dbReference type="SAM" id="MobiDB-lite"/>
    </source>
</evidence>
<proteinExistence type="predicted"/>
<sequence>MAKDNSVAPRERVNVTFTPNTGDVQQDVELPLKLVVLGDFTQRQDERSIEQRKPIAVDANSFDDVLAKQELSLAFTVPNRLQDEADNENDLPVQLDIRSMRDFNPASLVQQVPELGQLMELREALVALKGPLGNTPAFRRAIEALLNDEHARSQVLAELGLADNA</sequence>
<comment type="caution">
    <text evidence="2">The sequence shown here is derived from an EMBL/GenBank/DDBJ whole genome shotgun (WGS) entry which is preliminary data.</text>
</comment>
<protein>
    <submittedName>
        <fullName evidence="2">Type VI secretion system-associated protein</fullName>
    </submittedName>
</protein>
<dbReference type="InterPro" id="IPR008312">
    <property type="entry name" value="T6SS_TssB1"/>
</dbReference>
<dbReference type="EMBL" id="MUBC01000020">
    <property type="protein sequence ID" value="ONM43891.1"/>
    <property type="molecule type" value="Genomic_DNA"/>
</dbReference>
<dbReference type="OrthoDB" id="9789942at2"/>
<evidence type="ECO:0000313" key="2">
    <source>
        <dbReference type="EMBL" id="ONM43891.1"/>
    </source>
</evidence>
<evidence type="ECO:0000313" key="3">
    <source>
        <dbReference type="Proteomes" id="UP000242847"/>
    </source>
</evidence>
<dbReference type="PANTHER" id="PTHR35850">
    <property type="entry name" value="CYTOPLASMIC PROTEIN-RELATED"/>
    <property type="match status" value="1"/>
</dbReference>
<dbReference type="NCBIfam" id="TIGR03358">
    <property type="entry name" value="VI_chp_5"/>
    <property type="match status" value="1"/>
</dbReference>
<dbReference type="AlphaFoldDB" id="A0A1S8DFY8"/>
<dbReference type="STRING" id="254161.SAMN05216256_11575"/>
<feature type="compositionally biased region" description="Basic and acidic residues" evidence="1">
    <location>
        <begin position="1"/>
        <end position="13"/>
    </location>
</feature>
<feature type="region of interest" description="Disordered" evidence="1">
    <location>
        <begin position="1"/>
        <end position="22"/>
    </location>
</feature>
<dbReference type="RefSeq" id="WP_083727437.1">
    <property type="nucleotide sequence ID" value="NZ_FOUD01000015.1"/>
</dbReference>
<accession>A0A1S8DFY8</accession>
<name>A0A1S8DFY8_9GAMM</name>
<organism evidence="2 3">
    <name type="scientific">Halopseudomonas pachastrellae</name>
    <dbReference type="NCBI Taxonomy" id="254161"/>
    <lineage>
        <taxon>Bacteria</taxon>
        <taxon>Pseudomonadati</taxon>
        <taxon>Pseudomonadota</taxon>
        <taxon>Gammaproteobacteria</taxon>
        <taxon>Pseudomonadales</taxon>
        <taxon>Pseudomonadaceae</taxon>
        <taxon>Halopseudomonas</taxon>
    </lineage>
</organism>
<dbReference type="PIRSF" id="PIRSF028301">
    <property type="entry name" value="UCP028301"/>
    <property type="match status" value="1"/>
</dbReference>
<reference evidence="2 3" key="1">
    <citation type="submission" date="2017-01" db="EMBL/GenBank/DDBJ databases">
        <title>Draft genome sequence of Pseudomonas pachastrellae type strain CCUG 46540T from a deep sea.</title>
        <authorList>
            <person name="Gomila M."/>
            <person name="Mulet M."/>
            <person name="Lalucat J."/>
            <person name="Garcia-Valdes E."/>
        </authorList>
    </citation>
    <scope>NUCLEOTIDE SEQUENCE [LARGE SCALE GENOMIC DNA]</scope>
    <source>
        <strain evidence="2 3">CCUG 46540</strain>
    </source>
</reference>